<sequence length="96" mass="10477">MVWWLCVTLSLCATKVTHWSGAVRERSRILVHVYGHAAANALRQMQAAARKVKGAGVAAGAGVAGKFSAQIKSADNQHVRMSREIREFPVVSIYSR</sequence>
<protein>
    <submittedName>
        <fullName evidence="1">Uncharacterized protein</fullName>
    </submittedName>
</protein>
<organism evidence="1">
    <name type="scientific">Salmonella enterica subsp. houtenae serovar 48:g,z51:-</name>
    <dbReference type="NCBI Taxonomy" id="1050190"/>
    <lineage>
        <taxon>Bacteria</taxon>
        <taxon>Pseudomonadati</taxon>
        <taxon>Pseudomonadota</taxon>
        <taxon>Gammaproteobacteria</taxon>
        <taxon>Enterobacterales</taxon>
        <taxon>Enterobacteriaceae</taxon>
        <taxon>Salmonella</taxon>
    </lineage>
</organism>
<proteinExistence type="predicted"/>
<name>A0A727TL69_SALHO</name>
<gene>
    <name evidence="1" type="ORF">G3246_004290</name>
</gene>
<reference evidence="1" key="2">
    <citation type="submission" date="2018-07" db="EMBL/GenBank/DDBJ databases">
        <authorList>
            <consortium name="NCBI Pathogen Detection Project"/>
        </authorList>
    </citation>
    <scope>NUCLEOTIDE SEQUENCE</scope>
    <source>
        <strain evidence="1">12-2349</strain>
    </source>
</reference>
<dbReference type="AlphaFoldDB" id="A0A727TL69"/>
<evidence type="ECO:0000313" key="1">
    <source>
        <dbReference type="EMBL" id="HAE2228656.1"/>
    </source>
</evidence>
<dbReference type="EMBL" id="DAARFO010000070">
    <property type="protein sequence ID" value="HAE2228656.1"/>
    <property type="molecule type" value="Genomic_DNA"/>
</dbReference>
<comment type="caution">
    <text evidence="1">The sequence shown here is derived from an EMBL/GenBank/DDBJ whole genome shotgun (WGS) entry which is preliminary data.</text>
</comment>
<accession>A0A727TL69</accession>
<reference evidence="1" key="1">
    <citation type="journal article" date="2018" name="Genome Biol.">
        <title>SKESA: strategic k-mer extension for scrupulous assemblies.</title>
        <authorList>
            <person name="Souvorov A."/>
            <person name="Agarwala R."/>
            <person name="Lipman D.J."/>
        </authorList>
    </citation>
    <scope>NUCLEOTIDE SEQUENCE</scope>
    <source>
        <strain evidence="1">12-2349</strain>
    </source>
</reference>